<dbReference type="PANTHER" id="PTHR43856:SF1">
    <property type="entry name" value="MITOCHONDRIAL CARDIOLIPIN HYDROLASE"/>
    <property type="match status" value="1"/>
</dbReference>
<keyword evidence="5" id="KW-1133">Transmembrane helix</keyword>
<keyword evidence="8" id="KW-1185">Reference proteome</keyword>
<dbReference type="AlphaFoldDB" id="A0A544QN80"/>
<keyword evidence="2" id="KW-0442">Lipid degradation</keyword>
<evidence type="ECO:0000313" key="8">
    <source>
        <dbReference type="Proteomes" id="UP000315385"/>
    </source>
</evidence>
<name>A0A544QN80_9EURY</name>
<dbReference type="SUPFAM" id="SSF56024">
    <property type="entry name" value="Phospholipase D/nuclease"/>
    <property type="match status" value="2"/>
</dbReference>
<evidence type="ECO:0000256" key="5">
    <source>
        <dbReference type="SAM" id="Phobius"/>
    </source>
</evidence>
<dbReference type="InterPro" id="IPR025202">
    <property type="entry name" value="PLD-like_dom"/>
</dbReference>
<feature type="compositionally biased region" description="Basic and acidic residues" evidence="4">
    <location>
        <begin position="261"/>
        <end position="274"/>
    </location>
</feature>
<reference evidence="7 8" key="1">
    <citation type="submission" date="2019-02" db="EMBL/GenBank/DDBJ databases">
        <title>Halonotius sp. a new haloqrchaeon isolated from saline water.</title>
        <authorList>
            <person name="Duran-Viseras A."/>
            <person name="Sanchez-Porro C."/>
            <person name="Ventosa A."/>
        </authorList>
    </citation>
    <scope>NUCLEOTIDE SEQUENCE [LARGE SCALE GENOMIC DNA]</scope>
    <source>
        <strain evidence="7 8">F9-27</strain>
    </source>
</reference>
<sequence length="860" mass="92618">MRPRRDLVDEDLALVGFEEFDPVDAVAVEELQHVDGDLAGALACLVVGSGRRHAGPEDLLLVDRLGDRVGVDAVGSLDADHRELALEGDERLGHRVDAELVERGGRVVGILDWRVTAAVVAALAGLQHHAVEFLDREFEILLAADADEIRHRDSGVGKGLLLDEFVLNRPERAWIRIDRDTVLVGDLFEQIGIGEFDLEGEHVADGGEFTDGIGIVELADDLVAGDKRGRTLRGRVEDDHLDAERGGSLGEHAAELTAADDAERRAGERGHTREIPTAGDKGSHLWCARPDVFIRSRSRPVVTWHRRLRPLGWLLVCGWLLIAAPAVGIADATTATGATTDTAATATTGATGDIVELYPNPTTEQNRGEYATVKITEPGNWTLTDGEGVADLPDDRTGRFAATRHPDRTATYTNATPVTAAGSFQLAVSGETLTLRRDGTVVDTVSYEDAPESQQWRVSREPRWQPAGFEPRAPTTVTDASVKAFVLPDNPAAPIDAIDDADDRLYLAAYTLTDRRAVDELIAAHDRGVSVAVLVEGGPVGGMTERQATVLDELTAAGVDVRVMTGDAARFRYHHPKYAVADDTAVVLTENWKPAGTGGADSRGWGLTAESAGVADELAAIFEHDTTWQDTPEWESVHEEIETVEAEAATGSYPQRHPPLSTTAEELTVLAAPDNAESALVERINNTDDELLVIQPSIGDRDYRLLRAAIRAADRGVEVRILLSGTWYAEEENTALAETLRERAADDNVPLNVRVADENNRFGKIHAKGIVADDTAVIGSLNWNDNSAENNREVAIAVSDDAVADYYREVFTGDWQASGDGGGFSLLPSGELPAGLVVVAVAVISATALLAKRWLVFAEN</sequence>
<feature type="domain" description="PLD phosphodiesterase" evidence="6">
    <location>
        <begin position="761"/>
        <end position="787"/>
    </location>
</feature>
<dbReference type="SMART" id="SM00155">
    <property type="entry name" value="PLDc"/>
    <property type="match status" value="2"/>
</dbReference>
<dbReference type="CDD" id="cd09128">
    <property type="entry name" value="PLDc_unchar1_2"/>
    <property type="match status" value="1"/>
</dbReference>
<evidence type="ECO:0000313" key="7">
    <source>
        <dbReference type="EMBL" id="TQQ80358.1"/>
    </source>
</evidence>
<accession>A0A544QN80</accession>
<proteinExistence type="predicted"/>
<evidence type="ECO:0000259" key="6">
    <source>
        <dbReference type="PROSITE" id="PS50035"/>
    </source>
</evidence>
<evidence type="ECO:0000256" key="1">
    <source>
        <dbReference type="ARBA" id="ARBA00022801"/>
    </source>
</evidence>
<evidence type="ECO:0000256" key="4">
    <source>
        <dbReference type="SAM" id="MobiDB-lite"/>
    </source>
</evidence>
<dbReference type="PANTHER" id="PTHR43856">
    <property type="entry name" value="CARDIOLIPIN HYDROLASE"/>
    <property type="match status" value="1"/>
</dbReference>
<keyword evidence="5" id="KW-0472">Membrane</keyword>
<dbReference type="InterPro" id="IPR001736">
    <property type="entry name" value="PLipase_D/transphosphatidylase"/>
</dbReference>
<dbReference type="Proteomes" id="UP000315385">
    <property type="component" value="Unassembled WGS sequence"/>
</dbReference>
<keyword evidence="5" id="KW-0812">Transmembrane</keyword>
<dbReference type="Gene3D" id="3.30.870.10">
    <property type="entry name" value="Endonuclease Chain A"/>
    <property type="match status" value="2"/>
</dbReference>
<protein>
    <recommendedName>
        <fullName evidence="6">PLD phosphodiesterase domain-containing protein</fullName>
    </recommendedName>
</protein>
<evidence type="ECO:0000256" key="2">
    <source>
        <dbReference type="ARBA" id="ARBA00022963"/>
    </source>
</evidence>
<feature type="region of interest" description="Disordered" evidence="4">
    <location>
        <begin position="243"/>
        <end position="280"/>
    </location>
</feature>
<dbReference type="PROSITE" id="PS50035">
    <property type="entry name" value="PLD"/>
    <property type="match status" value="1"/>
</dbReference>
<dbReference type="Pfam" id="PF13091">
    <property type="entry name" value="PLDc_2"/>
    <property type="match status" value="2"/>
</dbReference>
<dbReference type="GO" id="GO:0016042">
    <property type="term" value="P:lipid catabolic process"/>
    <property type="evidence" value="ECO:0007669"/>
    <property type="project" value="UniProtKB-KW"/>
</dbReference>
<dbReference type="InterPro" id="IPR051406">
    <property type="entry name" value="PLD_domain"/>
</dbReference>
<keyword evidence="1" id="KW-0378">Hydrolase</keyword>
<gene>
    <name evidence="7" type="ORF">EWF95_07645</name>
</gene>
<comment type="caution">
    <text evidence="7">The sequence shown here is derived from an EMBL/GenBank/DDBJ whole genome shotgun (WGS) entry which is preliminary data.</text>
</comment>
<organism evidence="7 8">
    <name type="scientific">Halonotius roseus</name>
    <dbReference type="NCBI Taxonomy" id="2511997"/>
    <lineage>
        <taxon>Archaea</taxon>
        <taxon>Methanobacteriati</taxon>
        <taxon>Methanobacteriota</taxon>
        <taxon>Stenosarchaea group</taxon>
        <taxon>Halobacteria</taxon>
        <taxon>Halobacteriales</taxon>
        <taxon>Haloferacaceae</taxon>
        <taxon>Halonotius</taxon>
    </lineage>
</organism>
<keyword evidence="3" id="KW-0443">Lipid metabolism</keyword>
<feature type="transmembrane region" description="Helical" evidence="5">
    <location>
        <begin position="832"/>
        <end position="851"/>
    </location>
</feature>
<dbReference type="EMBL" id="SESI01000002">
    <property type="protein sequence ID" value="TQQ80358.1"/>
    <property type="molecule type" value="Genomic_DNA"/>
</dbReference>
<evidence type="ECO:0000256" key="3">
    <source>
        <dbReference type="ARBA" id="ARBA00023098"/>
    </source>
</evidence>
<dbReference type="GO" id="GO:0016891">
    <property type="term" value="F:RNA endonuclease activity producing 5'-phosphomonoesters, hydrolytic mechanism"/>
    <property type="evidence" value="ECO:0007669"/>
    <property type="project" value="TreeGrafter"/>
</dbReference>